<reference evidence="2 3" key="1">
    <citation type="submission" date="2016-10" db="EMBL/GenBank/DDBJ databases">
        <authorList>
            <person name="de Groot N.N."/>
        </authorList>
    </citation>
    <scope>NUCLEOTIDE SEQUENCE [LARGE SCALE GENOMIC DNA]</scope>
    <source>
        <strain evidence="2 3">LMG 26867</strain>
    </source>
</reference>
<dbReference type="AlphaFoldDB" id="A0A1H2BNA3"/>
<dbReference type="GO" id="GO:0016747">
    <property type="term" value="F:acyltransferase activity, transferring groups other than amino-acyl groups"/>
    <property type="evidence" value="ECO:0007669"/>
    <property type="project" value="InterPro"/>
</dbReference>
<sequence>MIFRPYRAADAMAVSQLFRLVYGDRYVQPDVYLPKLITQHNLDGRWQSMLAVEGSQILGHAALCRDKLPTDSFELALSVVHPAARGQNIATRLGRELLECAGSLCAQYVLIKQVTHHPFTQRMAQTLDFHCTGLLPDHVPSPYGALAAESIVIGVHPINERSWPLPDIALPDSCRGFMEHLSRLFGSGSDVSACAPRLLHMTQDHQRIDVVIERLDKRLLDQLVQLPEAWLISAKVALSANFSEDFERLSANRFVFTGLLPAPRQGQWFALFHRGAHARRLDLHCPHMQRLQDNLPQPRTVEVGRSAA</sequence>
<protein>
    <submittedName>
        <fullName evidence="2">Predicted N-acetyltransferase YhbS</fullName>
    </submittedName>
</protein>
<dbReference type="PROSITE" id="PS51186">
    <property type="entry name" value="GNAT"/>
    <property type="match status" value="1"/>
</dbReference>
<evidence type="ECO:0000313" key="2">
    <source>
        <dbReference type="EMBL" id="SDT59678.1"/>
    </source>
</evidence>
<dbReference type="RefSeq" id="WP_092280843.1">
    <property type="nucleotide sequence ID" value="NZ_LT629762.1"/>
</dbReference>
<dbReference type="CDD" id="cd04301">
    <property type="entry name" value="NAT_SF"/>
    <property type="match status" value="1"/>
</dbReference>
<dbReference type="InterPro" id="IPR000182">
    <property type="entry name" value="GNAT_dom"/>
</dbReference>
<evidence type="ECO:0000313" key="3">
    <source>
        <dbReference type="Proteomes" id="UP000198481"/>
    </source>
</evidence>
<proteinExistence type="predicted"/>
<dbReference type="InterPro" id="IPR016181">
    <property type="entry name" value="Acyl_CoA_acyltransferase"/>
</dbReference>
<name>A0A1H2BNA3_9PSED</name>
<dbReference type="EMBL" id="LT629762">
    <property type="protein sequence ID" value="SDT59678.1"/>
    <property type="molecule type" value="Genomic_DNA"/>
</dbReference>
<dbReference type="Gene3D" id="3.40.630.30">
    <property type="match status" value="1"/>
</dbReference>
<accession>A0A1H2BNA3</accession>
<evidence type="ECO:0000259" key="1">
    <source>
        <dbReference type="PROSITE" id="PS51186"/>
    </source>
</evidence>
<dbReference type="SUPFAM" id="SSF55729">
    <property type="entry name" value="Acyl-CoA N-acyltransferases (Nat)"/>
    <property type="match status" value="1"/>
</dbReference>
<dbReference type="STRING" id="1148509.SAMN05216222_5330"/>
<keyword evidence="2" id="KW-0808">Transferase</keyword>
<gene>
    <name evidence="2" type="ORF">SAMN05216222_5330</name>
</gene>
<dbReference type="Proteomes" id="UP000198481">
    <property type="component" value="Chromosome I"/>
</dbReference>
<feature type="domain" description="N-acetyltransferase" evidence="1">
    <location>
        <begin position="1"/>
        <end position="149"/>
    </location>
</feature>
<organism evidence="2 3">
    <name type="scientific">Pseudomonas prosekii</name>
    <dbReference type="NCBI Taxonomy" id="1148509"/>
    <lineage>
        <taxon>Bacteria</taxon>
        <taxon>Pseudomonadati</taxon>
        <taxon>Pseudomonadota</taxon>
        <taxon>Gammaproteobacteria</taxon>
        <taxon>Pseudomonadales</taxon>
        <taxon>Pseudomonadaceae</taxon>
        <taxon>Pseudomonas</taxon>
    </lineage>
</organism>